<feature type="transmembrane region" description="Helical" evidence="1">
    <location>
        <begin position="286"/>
        <end position="304"/>
    </location>
</feature>
<reference evidence="2" key="1">
    <citation type="journal article" date="2015" name="Nature">
        <title>Complex archaea that bridge the gap between prokaryotes and eukaryotes.</title>
        <authorList>
            <person name="Spang A."/>
            <person name="Saw J.H."/>
            <person name="Jorgensen S.L."/>
            <person name="Zaremba-Niedzwiedzka K."/>
            <person name="Martijn J."/>
            <person name="Lind A.E."/>
            <person name="van Eijk R."/>
            <person name="Schleper C."/>
            <person name="Guy L."/>
            <person name="Ettema T.J."/>
        </authorList>
    </citation>
    <scope>NUCLEOTIDE SEQUENCE</scope>
</reference>
<feature type="transmembrane region" description="Helical" evidence="1">
    <location>
        <begin position="325"/>
        <end position="347"/>
    </location>
</feature>
<keyword evidence="1" id="KW-1133">Transmembrane helix</keyword>
<sequence>IFASLLGLIIANWLEYKIDFSKKLKKLGNYPLIVLSISVILFFFFIQFTLAFIRQHPEFKNYLSFYPSFWYSNIILYFINPVFIESYFLNIWSSIILATLVPCLFFYISYKNANKFYNIKVGIEKEQNIIYQEKKLYQIIRIITSTKYENLVVIQCKEFLRKKNSFIKLVYIIGLTTISGILIKIFLESQIIKFEETIFGVPLILQIIVKKELIIIILSWMGGLIFGILMGMNSFLDSKELLYVYKKSPEGIKTLISSYLILMLYFLIFIDLILAFFFSFIFQLDILITLAFFITFLINSEVILTQATGIQCIRPLFEERRRNIFFNNYFVIVLQIVSLLSTLFILIPILPSSINPSSGLALIILINLGISLGIALLLLPLGIQRLNKTE</sequence>
<name>A0A0F9I6P8_9ZZZZ</name>
<comment type="caution">
    <text evidence="2">The sequence shown here is derived from an EMBL/GenBank/DDBJ whole genome shotgun (WGS) entry which is preliminary data.</text>
</comment>
<feature type="transmembrane region" description="Helical" evidence="1">
    <location>
        <begin position="256"/>
        <end position="280"/>
    </location>
</feature>
<feature type="transmembrane region" description="Helical" evidence="1">
    <location>
        <begin position="169"/>
        <end position="187"/>
    </location>
</feature>
<feature type="transmembrane region" description="Helical" evidence="1">
    <location>
        <begin position="30"/>
        <end position="53"/>
    </location>
</feature>
<dbReference type="EMBL" id="LAZR01013180">
    <property type="protein sequence ID" value="KKM23187.1"/>
    <property type="molecule type" value="Genomic_DNA"/>
</dbReference>
<gene>
    <name evidence="2" type="ORF">LCGC14_1617710</name>
</gene>
<keyword evidence="1" id="KW-0812">Transmembrane</keyword>
<feature type="transmembrane region" description="Helical" evidence="1">
    <location>
        <begin position="213"/>
        <end position="236"/>
    </location>
</feature>
<feature type="transmembrane region" description="Helical" evidence="1">
    <location>
        <begin position="65"/>
        <end position="84"/>
    </location>
</feature>
<feature type="transmembrane region" description="Helical" evidence="1">
    <location>
        <begin position="90"/>
        <end position="110"/>
    </location>
</feature>
<keyword evidence="1" id="KW-0472">Membrane</keyword>
<feature type="non-terminal residue" evidence="2">
    <location>
        <position position="1"/>
    </location>
</feature>
<evidence type="ECO:0000256" key="1">
    <source>
        <dbReference type="SAM" id="Phobius"/>
    </source>
</evidence>
<accession>A0A0F9I6P8</accession>
<protein>
    <submittedName>
        <fullName evidence="2">Uncharacterized protein</fullName>
    </submittedName>
</protein>
<evidence type="ECO:0000313" key="2">
    <source>
        <dbReference type="EMBL" id="KKM23187.1"/>
    </source>
</evidence>
<proteinExistence type="predicted"/>
<organism evidence="2">
    <name type="scientific">marine sediment metagenome</name>
    <dbReference type="NCBI Taxonomy" id="412755"/>
    <lineage>
        <taxon>unclassified sequences</taxon>
        <taxon>metagenomes</taxon>
        <taxon>ecological metagenomes</taxon>
    </lineage>
</organism>
<dbReference type="AlphaFoldDB" id="A0A0F9I6P8"/>
<feature type="transmembrane region" description="Helical" evidence="1">
    <location>
        <begin position="359"/>
        <end position="383"/>
    </location>
</feature>